<gene>
    <name evidence="3" type="ORF">FB567DRAFT_576092</name>
</gene>
<feature type="chain" id="PRO_5035477363" evidence="2">
    <location>
        <begin position="19"/>
        <end position="300"/>
    </location>
</feature>
<name>A0A8K0RG23_9PLEO</name>
<feature type="region of interest" description="Disordered" evidence="1">
    <location>
        <begin position="224"/>
        <end position="244"/>
    </location>
</feature>
<comment type="caution">
    <text evidence="3">The sequence shown here is derived from an EMBL/GenBank/DDBJ whole genome shotgun (WGS) entry which is preliminary data.</text>
</comment>
<keyword evidence="4" id="KW-1185">Reference proteome</keyword>
<feature type="signal peptide" evidence="2">
    <location>
        <begin position="1"/>
        <end position="18"/>
    </location>
</feature>
<dbReference type="AlphaFoldDB" id="A0A8K0RG23"/>
<evidence type="ECO:0000256" key="1">
    <source>
        <dbReference type="SAM" id="MobiDB-lite"/>
    </source>
</evidence>
<dbReference type="OrthoDB" id="3798883at2759"/>
<feature type="region of interest" description="Disordered" evidence="1">
    <location>
        <begin position="160"/>
        <end position="193"/>
    </location>
</feature>
<evidence type="ECO:0000313" key="4">
    <source>
        <dbReference type="Proteomes" id="UP000813461"/>
    </source>
</evidence>
<proteinExistence type="predicted"/>
<reference evidence="3" key="1">
    <citation type="journal article" date="2021" name="Nat. Commun.">
        <title>Genetic determinants of endophytism in the Arabidopsis root mycobiome.</title>
        <authorList>
            <person name="Mesny F."/>
            <person name="Miyauchi S."/>
            <person name="Thiergart T."/>
            <person name="Pickel B."/>
            <person name="Atanasova L."/>
            <person name="Karlsson M."/>
            <person name="Huettel B."/>
            <person name="Barry K.W."/>
            <person name="Haridas S."/>
            <person name="Chen C."/>
            <person name="Bauer D."/>
            <person name="Andreopoulos W."/>
            <person name="Pangilinan J."/>
            <person name="LaButti K."/>
            <person name="Riley R."/>
            <person name="Lipzen A."/>
            <person name="Clum A."/>
            <person name="Drula E."/>
            <person name="Henrissat B."/>
            <person name="Kohler A."/>
            <person name="Grigoriev I.V."/>
            <person name="Martin F.M."/>
            <person name="Hacquard S."/>
        </authorList>
    </citation>
    <scope>NUCLEOTIDE SEQUENCE</scope>
    <source>
        <strain evidence="3">MPI-SDFR-AT-0120</strain>
    </source>
</reference>
<evidence type="ECO:0000256" key="2">
    <source>
        <dbReference type="SAM" id="SignalP"/>
    </source>
</evidence>
<organism evidence="3 4">
    <name type="scientific">Paraphoma chrysanthemicola</name>
    <dbReference type="NCBI Taxonomy" id="798071"/>
    <lineage>
        <taxon>Eukaryota</taxon>
        <taxon>Fungi</taxon>
        <taxon>Dikarya</taxon>
        <taxon>Ascomycota</taxon>
        <taxon>Pezizomycotina</taxon>
        <taxon>Dothideomycetes</taxon>
        <taxon>Pleosporomycetidae</taxon>
        <taxon>Pleosporales</taxon>
        <taxon>Pleosporineae</taxon>
        <taxon>Phaeosphaeriaceae</taxon>
        <taxon>Paraphoma</taxon>
    </lineage>
</organism>
<dbReference type="EMBL" id="JAGMVJ010000002">
    <property type="protein sequence ID" value="KAH7093389.1"/>
    <property type="molecule type" value="Genomic_DNA"/>
</dbReference>
<protein>
    <submittedName>
        <fullName evidence="3">Uncharacterized protein</fullName>
    </submittedName>
</protein>
<accession>A0A8K0RG23</accession>
<dbReference type="Proteomes" id="UP000813461">
    <property type="component" value="Unassembled WGS sequence"/>
</dbReference>
<sequence length="300" mass="32922">MHLSTITTLAALGLTASALQININGKRQTNKFDGCTNSGDERCNDGETRSAKRQTEKFDKRFNYGEEWCNDGKVLTCKKVPFVDQGRVKSTHKTCATKRDIGDWCDKNGVIWCQDYQILTCSIYRITPTGAGCGTKRSVEVESRGRKFDINILVPPVIPKTSIPKPDNPLPLRPGSKRSADPQGIKSAKPIIPPVAPVVPEPVNSVPPRPFGVRDVDVEARGWKPDVNVPTPTKPDFPMSDIPEVSKSQFTKPVKRDLGDRCDKAALGKTWCQDSKVLECADLEGLRWGVVKSTGEACSA</sequence>
<evidence type="ECO:0000313" key="3">
    <source>
        <dbReference type="EMBL" id="KAH7093389.1"/>
    </source>
</evidence>
<keyword evidence="2" id="KW-0732">Signal</keyword>